<feature type="region of interest" description="Disordered" evidence="4">
    <location>
        <begin position="776"/>
        <end position="810"/>
    </location>
</feature>
<evidence type="ECO:0000256" key="3">
    <source>
        <dbReference type="ARBA" id="ARBA00022833"/>
    </source>
</evidence>
<sequence length="810" mass="89851">MALTTSLATPRATQISSPNFFVGEPSSSSLQVEACSPGGLWAGEVRGRVDEWRDGRARDGLNGPDIPRPLRVSAARSPSPVRSTYKSRWLWFPKSVPLSTSSLHLGFSARAAEVRRFGADARRISRAEPRCVDSRSFAAVVMGSPRDRAGGMRRNPDSQELWIGGAHGPEVDGSMGGFDSSRFGGKRKAPEWGGSWRGDGGQGPGTGAFRGRARRGRGGRFDGSNVSVKDNGSKGKEKMADNNKGEPSNQNPEDSEFGGVVAGATSDAKQHKQANVSEDTNSSSDKDGKVDIPDYIDDLSDEEMDVMKEQSEGCKADVSNKGMQMPDTSMEAQIGITCEMGVPKENIREGQKGGRPQLEGATQGIQDMATEVPEVNFEDEGSDHSPLLVDLDRKSKRSKGGFKFENMWLLQEGFKEWLGNSWPKRVKPNVLDHWHMVIHKLIAFLTQWSQLVAARLREETARCLGLLRARLQQLIRLEEPARSRQALSLVYSMQEKAVKSKDLLPVVLIGYEKDLSLLLCCPFLLISSLLFFLGFMGDHLALLVDRLLTESTLEAAVGNRKQVADLQAETAAIDHCGDADGASARKMVECRICQEEDWDTSMEAPCACCGSLKYAHRKCIQRWCNEKGDTTCEICLQQFKPGYVDPQQLFHYGSLPMNFRGNWEIGRQDLHDSQIIAMMPSEHDFMDGYEDYLPMSTRSSTLCCRTVAIIFMALLVLRHTLPLTIGGNGEYSLALFSLLVLRTAGILFPIFVMARALATFHRRRRRRRRQESLEMYMSSLDTEEEDDDDSDTNSAQPIHSESQTRQVPVY</sequence>
<keyword evidence="8" id="KW-1185">Reference proteome</keyword>
<comment type="caution">
    <text evidence="7">The sequence shown here is derived from an EMBL/GenBank/DDBJ whole genome shotgun (WGS) entry which is preliminary data.</text>
</comment>
<evidence type="ECO:0000256" key="2">
    <source>
        <dbReference type="ARBA" id="ARBA00022771"/>
    </source>
</evidence>
<dbReference type="Pfam" id="PF12906">
    <property type="entry name" value="RINGv"/>
    <property type="match status" value="1"/>
</dbReference>
<dbReference type="GO" id="GO:0016567">
    <property type="term" value="P:protein ubiquitination"/>
    <property type="evidence" value="ECO:0007669"/>
    <property type="project" value="TreeGrafter"/>
</dbReference>
<dbReference type="AlphaFoldDB" id="A0A8J5V1D0"/>
<dbReference type="InterPro" id="IPR022143">
    <property type="entry name" value="DUF3675"/>
</dbReference>
<feature type="transmembrane region" description="Helical" evidence="5">
    <location>
        <begin position="733"/>
        <end position="758"/>
    </location>
</feature>
<accession>A0A8J5V1D0</accession>
<dbReference type="InterPro" id="IPR011016">
    <property type="entry name" value="Znf_RING-CH"/>
</dbReference>
<dbReference type="PANTHER" id="PTHR23012">
    <property type="entry name" value="RING/FYVE/PHD ZINC FINGER DOMAIN-CONTAINING"/>
    <property type="match status" value="1"/>
</dbReference>
<evidence type="ECO:0000259" key="6">
    <source>
        <dbReference type="PROSITE" id="PS51292"/>
    </source>
</evidence>
<dbReference type="PANTHER" id="PTHR23012:SF174">
    <property type="entry name" value="OS01G0121200 PROTEIN"/>
    <property type="match status" value="1"/>
</dbReference>
<dbReference type="CDD" id="cd16495">
    <property type="entry name" value="RING_CH-C4HC3_MARCH"/>
    <property type="match status" value="1"/>
</dbReference>
<feature type="domain" description="RING-CH-type" evidence="6">
    <location>
        <begin position="582"/>
        <end position="642"/>
    </location>
</feature>
<feature type="compositionally biased region" description="Basic and acidic residues" evidence="4">
    <location>
        <begin position="231"/>
        <end position="244"/>
    </location>
</feature>
<dbReference type="InterPro" id="IPR033275">
    <property type="entry name" value="MARCH-like"/>
</dbReference>
<dbReference type="GO" id="GO:0004842">
    <property type="term" value="F:ubiquitin-protein transferase activity"/>
    <property type="evidence" value="ECO:0007669"/>
    <property type="project" value="TreeGrafter"/>
</dbReference>
<keyword evidence="5" id="KW-0812">Transmembrane</keyword>
<keyword evidence="2" id="KW-0863">Zinc-finger</keyword>
<keyword evidence="3" id="KW-0862">Zinc</keyword>
<dbReference type="GO" id="GO:0008270">
    <property type="term" value="F:zinc ion binding"/>
    <property type="evidence" value="ECO:0007669"/>
    <property type="project" value="UniProtKB-KW"/>
</dbReference>
<evidence type="ECO:0000313" key="8">
    <source>
        <dbReference type="Proteomes" id="UP000729402"/>
    </source>
</evidence>
<reference evidence="7" key="1">
    <citation type="journal article" date="2021" name="bioRxiv">
        <title>Whole Genome Assembly and Annotation of Northern Wild Rice, Zizania palustris L., Supports a Whole Genome Duplication in the Zizania Genus.</title>
        <authorList>
            <person name="Haas M."/>
            <person name="Kono T."/>
            <person name="Macchietto M."/>
            <person name="Millas R."/>
            <person name="McGilp L."/>
            <person name="Shao M."/>
            <person name="Duquette J."/>
            <person name="Hirsch C.N."/>
            <person name="Kimball J."/>
        </authorList>
    </citation>
    <scope>NUCLEOTIDE SEQUENCE</scope>
    <source>
        <tissue evidence="7">Fresh leaf tissue</tissue>
    </source>
</reference>
<evidence type="ECO:0000256" key="4">
    <source>
        <dbReference type="SAM" id="MobiDB-lite"/>
    </source>
</evidence>
<feature type="compositionally biased region" description="Polar residues" evidence="4">
    <location>
        <begin position="793"/>
        <end position="810"/>
    </location>
</feature>
<feature type="compositionally biased region" description="Polar residues" evidence="4">
    <location>
        <begin position="273"/>
        <end position="283"/>
    </location>
</feature>
<dbReference type="EMBL" id="JAAALK010000290">
    <property type="protein sequence ID" value="KAG8046170.1"/>
    <property type="molecule type" value="Genomic_DNA"/>
</dbReference>
<gene>
    <name evidence="7" type="ORF">GUJ93_ZPchr0008g12845</name>
</gene>
<keyword evidence="1" id="KW-0479">Metal-binding</keyword>
<dbReference type="FunFam" id="3.30.40.10:FF:000337">
    <property type="entry name" value="Zinc finger family protein"/>
    <property type="match status" value="1"/>
</dbReference>
<dbReference type="PROSITE" id="PS51292">
    <property type="entry name" value="ZF_RING_CH"/>
    <property type="match status" value="1"/>
</dbReference>
<evidence type="ECO:0000256" key="5">
    <source>
        <dbReference type="SAM" id="Phobius"/>
    </source>
</evidence>
<feature type="transmembrane region" description="Helical" evidence="5">
    <location>
        <begin position="702"/>
        <end position="721"/>
    </location>
</feature>
<keyword evidence="5" id="KW-0472">Membrane</keyword>
<name>A0A8J5V1D0_ZIZPA</name>
<dbReference type="GO" id="GO:0016020">
    <property type="term" value="C:membrane"/>
    <property type="evidence" value="ECO:0007669"/>
    <property type="project" value="TreeGrafter"/>
</dbReference>
<feature type="compositionally biased region" description="Acidic residues" evidence="4">
    <location>
        <begin position="781"/>
        <end position="791"/>
    </location>
</feature>
<organism evidence="7 8">
    <name type="scientific">Zizania palustris</name>
    <name type="common">Northern wild rice</name>
    <dbReference type="NCBI Taxonomy" id="103762"/>
    <lineage>
        <taxon>Eukaryota</taxon>
        <taxon>Viridiplantae</taxon>
        <taxon>Streptophyta</taxon>
        <taxon>Embryophyta</taxon>
        <taxon>Tracheophyta</taxon>
        <taxon>Spermatophyta</taxon>
        <taxon>Magnoliopsida</taxon>
        <taxon>Liliopsida</taxon>
        <taxon>Poales</taxon>
        <taxon>Poaceae</taxon>
        <taxon>BOP clade</taxon>
        <taxon>Oryzoideae</taxon>
        <taxon>Oryzeae</taxon>
        <taxon>Zizaniinae</taxon>
        <taxon>Zizania</taxon>
    </lineage>
</organism>
<evidence type="ECO:0000313" key="7">
    <source>
        <dbReference type="EMBL" id="KAG8046170.1"/>
    </source>
</evidence>
<dbReference type="Pfam" id="PF12428">
    <property type="entry name" value="DUF3675"/>
    <property type="match status" value="1"/>
</dbReference>
<reference evidence="7" key="2">
    <citation type="submission" date="2021-02" db="EMBL/GenBank/DDBJ databases">
        <authorList>
            <person name="Kimball J.A."/>
            <person name="Haas M.W."/>
            <person name="Macchietto M."/>
            <person name="Kono T."/>
            <person name="Duquette J."/>
            <person name="Shao M."/>
        </authorList>
    </citation>
    <scope>NUCLEOTIDE SEQUENCE</scope>
    <source>
        <tissue evidence="7">Fresh leaf tissue</tissue>
    </source>
</reference>
<feature type="region of interest" description="Disordered" evidence="4">
    <location>
        <begin position="166"/>
        <end position="293"/>
    </location>
</feature>
<proteinExistence type="predicted"/>
<dbReference type="Proteomes" id="UP000729402">
    <property type="component" value="Unassembled WGS sequence"/>
</dbReference>
<protein>
    <recommendedName>
        <fullName evidence="6">RING-CH-type domain-containing protein</fullName>
    </recommendedName>
</protein>
<feature type="compositionally biased region" description="Gly residues" evidence="4">
    <location>
        <begin position="195"/>
        <end position="208"/>
    </location>
</feature>
<dbReference type="SMART" id="SM00744">
    <property type="entry name" value="RINGv"/>
    <property type="match status" value="1"/>
</dbReference>
<dbReference type="OrthoDB" id="264354at2759"/>
<feature type="transmembrane region" description="Helical" evidence="5">
    <location>
        <begin position="515"/>
        <end position="536"/>
    </location>
</feature>
<evidence type="ECO:0000256" key="1">
    <source>
        <dbReference type="ARBA" id="ARBA00022723"/>
    </source>
</evidence>
<keyword evidence="5" id="KW-1133">Transmembrane helix</keyword>